<dbReference type="InterPro" id="IPR010287">
    <property type="entry name" value="DUF892_YciF-like"/>
</dbReference>
<dbReference type="Pfam" id="PF05974">
    <property type="entry name" value="DUF892"/>
    <property type="match status" value="1"/>
</dbReference>
<dbReference type="SUPFAM" id="SSF47240">
    <property type="entry name" value="Ferritin-like"/>
    <property type="match status" value="1"/>
</dbReference>
<dbReference type="InterPro" id="IPR009078">
    <property type="entry name" value="Ferritin-like_SF"/>
</dbReference>
<dbReference type="RefSeq" id="WP_022717147.1">
    <property type="nucleotide sequence ID" value="NZ_ATTQ01000013.1"/>
</dbReference>
<dbReference type="InterPro" id="IPR047114">
    <property type="entry name" value="YciF"/>
</dbReference>
<comment type="caution">
    <text evidence="1">The sequence shown here is derived from an EMBL/GenBank/DDBJ whole genome shotgun (WGS) entry which is preliminary data.</text>
</comment>
<dbReference type="PANTHER" id="PTHR30565">
    <property type="entry name" value="PROTEIN YCIF"/>
    <property type="match status" value="1"/>
</dbReference>
<proteinExistence type="predicted"/>
<protein>
    <submittedName>
        <fullName evidence="1">Ferritin-like metal-binding protein YciE</fullName>
    </submittedName>
</protein>
<evidence type="ECO:0000313" key="1">
    <source>
        <dbReference type="EMBL" id="TVZ63003.1"/>
    </source>
</evidence>
<dbReference type="EMBL" id="VISO01000003">
    <property type="protein sequence ID" value="TVZ63003.1"/>
    <property type="molecule type" value="Genomic_DNA"/>
</dbReference>
<dbReference type="Gene3D" id="1.20.1260.10">
    <property type="match status" value="1"/>
</dbReference>
<dbReference type="PANTHER" id="PTHR30565:SF9">
    <property type="entry name" value="PROTEIN YCIF"/>
    <property type="match status" value="1"/>
</dbReference>
<dbReference type="Proteomes" id="UP000319824">
    <property type="component" value="Unassembled WGS sequence"/>
</dbReference>
<reference evidence="1 2" key="1">
    <citation type="submission" date="2019-06" db="EMBL/GenBank/DDBJ databases">
        <title>Pac Bio to generate improved reference genome sequences for organisms with transposon mutant libraries (support for FEBA project).</title>
        <authorList>
            <person name="Blow M."/>
        </authorList>
    </citation>
    <scope>NUCLEOTIDE SEQUENCE [LARGE SCALE GENOMIC DNA]</scope>
    <source>
        <strain evidence="1 2">USDA 1844</strain>
    </source>
</reference>
<name>A0A559SKW9_9HYPH</name>
<dbReference type="AlphaFoldDB" id="A0A559SKW9"/>
<accession>A0A559SKW9</accession>
<sequence>MAEPKNLSDLLHESLMDMYFAEKRILTALPEMAEAAQSPDLKEAFETHLGQSEDHVTRLEQAFELIGKPAQPKTCNAILGIIEDGKEVMEAFKGTVALDPGLLAAAQAVEHYEICRYGTMVTWAETLGLNDVADLLAETLDEEETTDERLTEIAKATVNAQAA</sequence>
<evidence type="ECO:0000313" key="2">
    <source>
        <dbReference type="Proteomes" id="UP000319824"/>
    </source>
</evidence>
<dbReference type="InterPro" id="IPR012347">
    <property type="entry name" value="Ferritin-like"/>
</dbReference>
<gene>
    <name evidence="1" type="ORF">BCL32_3110</name>
</gene>
<organism evidence="1 2">
    <name type="scientific">Rhizobium mongolense USDA 1844</name>
    <dbReference type="NCBI Taxonomy" id="1079460"/>
    <lineage>
        <taxon>Bacteria</taxon>
        <taxon>Pseudomonadati</taxon>
        <taxon>Pseudomonadota</taxon>
        <taxon>Alphaproteobacteria</taxon>
        <taxon>Hyphomicrobiales</taxon>
        <taxon>Rhizobiaceae</taxon>
        <taxon>Rhizobium/Agrobacterium group</taxon>
        <taxon>Rhizobium</taxon>
    </lineage>
</organism>
<dbReference type="CDD" id="cd07909">
    <property type="entry name" value="YciF"/>
    <property type="match status" value="1"/>
</dbReference>